<dbReference type="InterPro" id="IPR019546">
    <property type="entry name" value="TAT_signal_bac_arc"/>
</dbReference>
<dbReference type="NCBIfam" id="TIGR01409">
    <property type="entry name" value="TAT_signal_seq"/>
    <property type="match status" value="1"/>
</dbReference>
<dbReference type="InterPro" id="IPR013830">
    <property type="entry name" value="SGNH_hydro"/>
</dbReference>
<organism evidence="2 3">
    <name type="scientific">Mucilaginibacter limnophilus</name>
    <dbReference type="NCBI Taxonomy" id="1932778"/>
    <lineage>
        <taxon>Bacteria</taxon>
        <taxon>Pseudomonadati</taxon>
        <taxon>Bacteroidota</taxon>
        <taxon>Sphingobacteriia</taxon>
        <taxon>Sphingobacteriales</taxon>
        <taxon>Sphingobacteriaceae</taxon>
        <taxon>Mucilaginibacter</taxon>
    </lineage>
</organism>
<sequence>MSFNRRNFIKTTAAGTAAISIPSIVNSAFATEPKPKKVGFNKNDIVLFQGDSITDSGRDWGKHEFNTIPGLGHGYVLLTSAQLLNTHADKNLTIYNKGISGHKVYQLLERWDRDCIDLKPNVVSIMIGVNDFWHTLDFGYKGTLDVYKADLKKLLDTTQSQLPGVKLVIGEPFGIKGVKAVTDKWYPAFDGYRHAAREAATEHGAIFIPYQTVFEKALAVAPGSYWTTDGVHPSIAGTSLMSHAWLKAVGE</sequence>
<protein>
    <submittedName>
        <fullName evidence="2">Twin-arginine translocation signal domain-containing protein</fullName>
    </submittedName>
</protein>
<dbReference type="SUPFAM" id="SSF52266">
    <property type="entry name" value="SGNH hydrolase"/>
    <property type="match status" value="1"/>
</dbReference>
<dbReference type="CDD" id="cd01834">
    <property type="entry name" value="SGNH_hydrolase_like_2"/>
    <property type="match status" value="1"/>
</dbReference>
<proteinExistence type="predicted"/>
<evidence type="ECO:0000313" key="2">
    <source>
        <dbReference type="EMBL" id="RVT97180.1"/>
    </source>
</evidence>
<dbReference type="AlphaFoldDB" id="A0A437MHR2"/>
<dbReference type="Pfam" id="PF10518">
    <property type="entry name" value="TAT_signal"/>
    <property type="match status" value="1"/>
</dbReference>
<keyword evidence="3" id="KW-1185">Reference proteome</keyword>
<dbReference type="Gene3D" id="3.40.50.1110">
    <property type="entry name" value="SGNH hydrolase"/>
    <property type="match status" value="1"/>
</dbReference>
<dbReference type="InterPro" id="IPR006311">
    <property type="entry name" value="TAT_signal"/>
</dbReference>
<dbReference type="GO" id="GO:0004622">
    <property type="term" value="F:phosphatidylcholine lysophospholipase activity"/>
    <property type="evidence" value="ECO:0007669"/>
    <property type="project" value="TreeGrafter"/>
</dbReference>
<gene>
    <name evidence="2" type="ORF">EOD41_19420</name>
</gene>
<dbReference type="InterPro" id="IPR051532">
    <property type="entry name" value="Ester_Hydrolysis_Enzymes"/>
</dbReference>
<comment type="caution">
    <text evidence="2">The sequence shown here is derived from an EMBL/GenBank/DDBJ whole genome shotgun (WGS) entry which is preliminary data.</text>
</comment>
<feature type="domain" description="SGNH hydrolase-type esterase" evidence="1">
    <location>
        <begin position="50"/>
        <end position="237"/>
    </location>
</feature>
<dbReference type="OrthoDB" id="9794725at2"/>
<name>A0A437MHR2_9SPHI</name>
<dbReference type="EMBL" id="SACK01000013">
    <property type="protein sequence ID" value="RVT97180.1"/>
    <property type="molecule type" value="Genomic_DNA"/>
</dbReference>
<dbReference type="InterPro" id="IPR036514">
    <property type="entry name" value="SGNH_hydro_sf"/>
</dbReference>
<dbReference type="PANTHER" id="PTHR30383:SF5">
    <property type="entry name" value="SGNH HYDROLASE-TYPE ESTERASE DOMAIN-CONTAINING PROTEIN"/>
    <property type="match status" value="1"/>
</dbReference>
<evidence type="ECO:0000313" key="3">
    <source>
        <dbReference type="Proteomes" id="UP000282759"/>
    </source>
</evidence>
<dbReference type="PROSITE" id="PS51318">
    <property type="entry name" value="TAT"/>
    <property type="match status" value="1"/>
</dbReference>
<evidence type="ECO:0000259" key="1">
    <source>
        <dbReference type="Pfam" id="PF13472"/>
    </source>
</evidence>
<dbReference type="PANTHER" id="PTHR30383">
    <property type="entry name" value="THIOESTERASE 1/PROTEASE 1/LYSOPHOSPHOLIPASE L1"/>
    <property type="match status" value="1"/>
</dbReference>
<dbReference type="Proteomes" id="UP000282759">
    <property type="component" value="Unassembled WGS sequence"/>
</dbReference>
<reference evidence="2 3" key="1">
    <citation type="submission" date="2019-01" db="EMBL/GenBank/DDBJ databases">
        <authorList>
            <person name="Chen W.-M."/>
        </authorList>
    </citation>
    <scope>NUCLEOTIDE SEQUENCE [LARGE SCALE GENOMIC DNA]</scope>
    <source>
        <strain evidence="2 3">YBJ-36</strain>
    </source>
</reference>
<dbReference type="Pfam" id="PF13472">
    <property type="entry name" value="Lipase_GDSL_2"/>
    <property type="match status" value="1"/>
</dbReference>
<dbReference type="RefSeq" id="WP_127708121.1">
    <property type="nucleotide sequence ID" value="NZ_SACK01000013.1"/>
</dbReference>
<accession>A0A437MHR2</accession>